<dbReference type="SUPFAM" id="SSF81321">
    <property type="entry name" value="Family A G protein-coupled receptor-like"/>
    <property type="match status" value="1"/>
</dbReference>
<feature type="transmembrane region" description="Helical" evidence="1">
    <location>
        <begin position="87"/>
        <end position="106"/>
    </location>
</feature>
<feature type="non-terminal residue" evidence="2">
    <location>
        <position position="181"/>
    </location>
</feature>
<reference evidence="3" key="1">
    <citation type="submission" date="2022-10" db="EMBL/GenBank/DDBJ databases">
        <title>Genome assembly of Pristionchus species.</title>
        <authorList>
            <person name="Yoshida K."/>
            <person name="Sommer R.J."/>
        </authorList>
    </citation>
    <scope>NUCLEOTIDE SEQUENCE [LARGE SCALE GENOMIC DNA]</scope>
    <source>
        <strain evidence="3">RS5460</strain>
    </source>
</reference>
<dbReference type="InterPro" id="IPR019428">
    <property type="entry name" value="7TM_GPCR_serpentine_rcpt_Str"/>
</dbReference>
<evidence type="ECO:0000256" key="1">
    <source>
        <dbReference type="SAM" id="Phobius"/>
    </source>
</evidence>
<name>A0AAN5CL85_9BILA</name>
<protein>
    <recommendedName>
        <fullName evidence="4">G protein-coupled receptor</fullName>
    </recommendedName>
</protein>
<keyword evidence="1" id="KW-1133">Transmembrane helix</keyword>
<feature type="non-terminal residue" evidence="2">
    <location>
        <position position="1"/>
    </location>
</feature>
<dbReference type="Proteomes" id="UP001328107">
    <property type="component" value="Unassembled WGS sequence"/>
</dbReference>
<keyword evidence="1" id="KW-0472">Membrane</keyword>
<feature type="transmembrane region" description="Helical" evidence="1">
    <location>
        <begin position="42"/>
        <end position="67"/>
    </location>
</feature>
<evidence type="ECO:0000313" key="3">
    <source>
        <dbReference type="Proteomes" id="UP001328107"/>
    </source>
</evidence>
<dbReference type="InterPro" id="IPR019423">
    <property type="entry name" value="7TM_GPCR_serpentine_rcpt_Srj"/>
</dbReference>
<feature type="transmembrane region" description="Helical" evidence="1">
    <location>
        <begin position="126"/>
        <end position="145"/>
    </location>
</feature>
<keyword evidence="1" id="KW-0812">Transmembrane</keyword>
<dbReference type="EMBL" id="BTRK01000004">
    <property type="protein sequence ID" value="GMR46433.1"/>
    <property type="molecule type" value="Genomic_DNA"/>
</dbReference>
<organism evidence="2 3">
    <name type="scientific">Pristionchus mayeri</name>
    <dbReference type="NCBI Taxonomy" id="1317129"/>
    <lineage>
        <taxon>Eukaryota</taxon>
        <taxon>Metazoa</taxon>
        <taxon>Ecdysozoa</taxon>
        <taxon>Nematoda</taxon>
        <taxon>Chromadorea</taxon>
        <taxon>Rhabditida</taxon>
        <taxon>Rhabditina</taxon>
        <taxon>Diplogasteromorpha</taxon>
        <taxon>Diplogasteroidea</taxon>
        <taxon>Neodiplogasteridae</taxon>
        <taxon>Pristionchus</taxon>
    </lineage>
</organism>
<comment type="caution">
    <text evidence="2">The sequence shown here is derived from an EMBL/GenBank/DDBJ whole genome shotgun (WGS) entry which is preliminary data.</text>
</comment>
<evidence type="ECO:0000313" key="2">
    <source>
        <dbReference type="EMBL" id="GMR46433.1"/>
    </source>
</evidence>
<gene>
    <name evidence="2" type="ORF">PMAYCL1PPCAC_16628</name>
</gene>
<dbReference type="Pfam" id="PF10326">
    <property type="entry name" value="7TM_GPCR_Str"/>
    <property type="match status" value="1"/>
</dbReference>
<dbReference type="PANTHER" id="PTHR45907">
    <property type="entry name" value="SERPENTINE RECEPTOR, CLASS J"/>
    <property type="match status" value="1"/>
</dbReference>
<accession>A0AAN5CL85</accession>
<evidence type="ECO:0008006" key="4">
    <source>
        <dbReference type="Google" id="ProtNLM"/>
    </source>
</evidence>
<keyword evidence="3" id="KW-1185">Reference proteome</keyword>
<proteinExistence type="predicted"/>
<dbReference type="AlphaFoldDB" id="A0AAN5CL85"/>
<sequence length="181" mass="20336">DADDRILDIVKEVLIQTHSAVIYDGWITLEHWYDNKFNVRGFLVVLAANVVMFTSLGAAITVATRTYQAIVATTTLSNKNITIQHTLLKAVYAQAIVPVFCVYLPYFLLLTCPFLKIPVFSLADNFSLLISIFPGWDALVIILLVKDYRIGLARMFGFSKPQKIVVLHHTQFTTSIQSTVI</sequence>